<evidence type="ECO:0000313" key="2">
    <source>
        <dbReference type="EMBL" id="SFX47717.1"/>
    </source>
</evidence>
<accession>A0AB38C7J7</accession>
<keyword evidence="2" id="KW-0540">Nuclease</keyword>
<organism evidence="2 3">
    <name type="scientific">Janthinobacterium lividum</name>
    <dbReference type="NCBI Taxonomy" id="29581"/>
    <lineage>
        <taxon>Bacteria</taxon>
        <taxon>Pseudomonadati</taxon>
        <taxon>Pseudomonadota</taxon>
        <taxon>Betaproteobacteria</taxon>
        <taxon>Burkholderiales</taxon>
        <taxon>Oxalobacteraceae</taxon>
        <taxon>Janthinobacterium</taxon>
    </lineage>
</organism>
<evidence type="ECO:0000313" key="3">
    <source>
        <dbReference type="Proteomes" id="UP000182489"/>
    </source>
</evidence>
<reference evidence="2 3" key="1">
    <citation type="submission" date="2016-11" db="EMBL/GenBank/DDBJ databases">
        <authorList>
            <person name="Varghese N."/>
            <person name="Submissions S."/>
        </authorList>
    </citation>
    <scope>NUCLEOTIDE SEQUENCE [LARGE SCALE GENOMIC DNA]</scope>
    <source>
        <strain evidence="2 3">NFR18</strain>
    </source>
</reference>
<keyword evidence="2" id="KW-0255">Endonuclease</keyword>
<evidence type="ECO:0000259" key="1">
    <source>
        <dbReference type="Pfam" id="PF13391"/>
    </source>
</evidence>
<dbReference type="RefSeq" id="WP_081368085.1">
    <property type="nucleotide sequence ID" value="NZ_FPKH01000001.1"/>
</dbReference>
<dbReference type="GO" id="GO:0004519">
    <property type="term" value="F:endonuclease activity"/>
    <property type="evidence" value="ECO:0007669"/>
    <property type="project" value="UniProtKB-KW"/>
</dbReference>
<protein>
    <submittedName>
        <fullName evidence="2">HNH endonuclease</fullName>
    </submittedName>
</protein>
<name>A0AB38C7J7_9BURK</name>
<dbReference type="Proteomes" id="UP000182489">
    <property type="component" value="Unassembled WGS sequence"/>
</dbReference>
<sequence>MPDLSAYTGKPLNEFAKNFFQALKTEGFHVAVTNVGPRSSQRKTMRITWRGVYIAVTNPMLWGRKIRQYCCEYRVPDENSIPRAKLPPDFDLAAFAEQHHCDPNRFYIHDQKKEGRYLRIEDTATALILMRDWKRRIDYELFSPRSVEDDIVEDLLSIMKDSSKSETERLAQLTIRLGQGGFRKALDKEFEEKCAVTGLEVRAALRASHIVPWTSALGSQRIDPKNGLLLSANIDALFDRYMITFGHDGRLKHSHMLTKRDWEMFGPIGDLRAKPCAPRAEYLKKHNVEFEKRECERSLYVNKST</sequence>
<dbReference type="AlphaFoldDB" id="A0AB38C7J7"/>
<dbReference type="InterPro" id="IPR003615">
    <property type="entry name" value="HNH_nuc"/>
</dbReference>
<feature type="domain" description="HNH nuclease" evidence="1">
    <location>
        <begin position="194"/>
        <end position="245"/>
    </location>
</feature>
<comment type="caution">
    <text evidence="2">The sequence shown here is derived from an EMBL/GenBank/DDBJ whole genome shotgun (WGS) entry which is preliminary data.</text>
</comment>
<keyword evidence="2" id="KW-0378">Hydrolase</keyword>
<dbReference type="EMBL" id="FPKH01000001">
    <property type="protein sequence ID" value="SFX47717.1"/>
    <property type="molecule type" value="Genomic_DNA"/>
</dbReference>
<dbReference type="Pfam" id="PF13391">
    <property type="entry name" value="HNH_2"/>
    <property type="match status" value="1"/>
</dbReference>
<proteinExistence type="predicted"/>
<gene>
    <name evidence="2" type="ORF">SAMN03097694_2385</name>
</gene>